<gene>
    <name evidence="2" type="ORF">MBBWO_10560</name>
</gene>
<organism evidence="2 3">
    <name type="scientific">Methanobrevibacter woesei</name>
    <dbReference type="NCBI Taxonomy" id="190976"/>
    <lineage>
        <taxon>Archaea</taxon>
        <taxon>Methanobacteriati</taxon>
        <taxon>Methanobacteriota</taxon>
        <taxon>Methanomada group</taxon>
        <taxon>Methanobacteria</taxon>
        <taxon>Methanobacteriales</taxon>
        <taxon>Methanobacteriaceae</taxon>
        <taxon>Methanobrevibacter</taxon>
    </lineage>
</organism>
<reference evidence="2 3" key="1">
    <citation type="submission" date="2017-03" db="EMBL/GenBank/DDBJ databases">
        <title>Genome sequence of Methanobrevibacter wosei.</title>
        <authorList>
            <person name="Poehlein A."/>
            <person name="Seedorf H."/>
            <person name="Daniel R."/>
        </authorList>
    </citation>
    <scope>NUCLEOTIDE SEQUENCE [LARGE SCALE GENOMIC DNA]</scope>
    <source>
        <strain evidence="2 3">DSM 11979</strain>
    </source>
</reference>
<feature type="compositionally biased region" description="Low complexity" evidence="1">
    <location>
        <begin position="59"/>
        <end position="75"/>
    </location>
</feature>
<evidence type="ECO:0000313" key="3">
    <source>
        <dbReference type="Proteomes" id="UP000245577"/>
    </source>
</evidence>
<dbReference type="RefSeq" id="WP_116669834.1">
    <property type="nucleotide sequence ID" value="NZ_CALUOI010000001.1"/>
</dbReference>
<proteinExistence type="predicted"/>
<feature type="compositionally biased region" description="Polar residues" evidence="1">
    <location>
        <begin position="39"/>
        <end position="51"/>
    </location>
</feature>
<dbReference type="Proteomes" id="UP000245577">
    <property type="component" value="Unassembled WGS sequence"/>
</dbReference>
<comment type="caution">
    <text evidence="2">The sequence shown here is derived from an EMBL/GenBank/DDBJ whole genome shotgun (WGS) entry which is preliminary data.</text>
</comment>
<evidence type="ECO:0000313" key="2">
    <source>
        <dbReference type="EMBL" id="PWB86202.1"/>
    </source>
</evidence>
<evidence type="ECO:0000256" key="1">
    <source>
        <dbReference type="SAM" id="MobiDB-lite"/>
    </source>
</evidence>
<feature type="region of interest" description="Disordered" evidence="1">
    <location>
        <begin position="39"/>
        <end position="119"/>
    </location>
</feature>
<name>A0A2U1S804_9EURY</name>
<protein>
    <submittedName>
        <fullName evidence="2">Uncharacterized protein</fullName>
    </submittedName>
</protein>
<dbReference type="AlphaFoldDB" id="A0A2U1S804"/>
<sequence>MSSKSAKIVVVLVVAVIAFCFAGVCASLTGEISLGLNESNNTFDFNLTNDSSQEDAPVEDTSYSESSYDTSSSDDSSQDDYYEESTDNGHQHQGGENTGGEPSQPQEPPTGGEDTPSEG</sequence>
<accession>A0A2U1S804</accession>
<dbReference type="EMBL" id="MZGU01000004">
    <property type="protein sequence ID" value="PWB86202.1"/>
    <property type="molecule type" value="Genomic_DNA"/>
</dbReference>
<feature type="compositionally biased region" description="Acidic residues" evidence="1">
    <location>
        <begin position="76"/>
        <end position="86"/>
    </location>
</feature>
<keyword evidence="3" id="KW-1185">Reference proteome</keyword>